<comment type="caution">
    <text evidence="5">The sequence shown here is derived from an EMBL/GenBank/DDBJ whole genome shotgun (WGS) entry which is preliminary data.</text>
</comment>
<evidence type="ECO:0000256" key="2">
    <source>
        <dbReference type="ARBA" id="ARBA00022980"/>
    </source>
</evidence>
<evidence type="ECO:0008006" key="7">
    <source>
        <dbReference type="Google" id="ProtNLM"/>
    </source>
</evidence>
<reference evidence="5 6" key="1">
    <citation type="submission" date="2019-07" db="EMBL/GenBank/DDBJ databases">
        <title>Genomes of Cafeteria roenbergensis.</title>
        <authorList>
            <person name="Fischer M.G."/>
            <person name="Hackl T."/>
            <person name="Roman M."/>
        </authorList>
    </citation>
    <scope>NUCLEOTIDE SEQUENCE [LARGE SCALE GENOMIC DNA]</scope>
    <source>
        <strain evidence="5 6">E4-10P</strain>
    </source>
</reference>
<feature type="compositionally biased region" description="Acidic residues" evidence="4">
    <location>
        <begin position="93"/>
        <end position="105"/>
    </location>
</feature>
<proteinExistence type="inferred from homology"/>
<dbReference type="GO" id="GO:0030295">
    <property type="term" value="F:protein kinase activator activity"/>
    <property type="evidence" value="ECO:0007669"/>
    <property type="project" value="TreeGrafter"/>
</dbReference>
<dbReference type="GO" id="GO:0002181">
    <property type="term" value="P:cytoplasmic translation"/>
    <property type="evidence" value="ECO:0007669"/>
    <property type="project" value="TreeGrafter"/>
</dbReference>
<dbReference type="PANTHER" id="PTHR45696:SF10">
    <property type="entry name" value="LARGE RIBOSOMAL SUBUNIT PROTEIN P1"/>
    <property type="match status" value="1"/>
</dbReference>
<dbReference type="OrthoDB" id="2194681at2759"/>
<keyword evidence="3" id="KW-0687">Ribonucleoprotein</keyword>
<dbReference type="GO" id="GO:0003735">
    <property type="term" value="F:structural constituent of ribosome"/>
    <property type="evidence" value="ECO:0007669"/>
    <property type="project" value="InterPro"/>
</dbReference>
<sequence length="120" mass="12278">MAFANIVKNDAQKEDMAVSLAVLLLKDSEKEITKEALDAVVGAAGIKVQAYWSSLFSKLLAEKDIDEILLKPGMGAPAAAAGAADAGAAAAAVEEEEEEEEEEESVAAGGMFGGSDDSSS</sequence>
<evidence type="ECO:0000256" key="3">
    <source>
        <dbReference type="ARBA" id="ARBA00023274"/>
    </source>
</evidence>
<dbReference type="GO" id="GO:0006414">
    <property type="term" value="P:translational elongation"/>
    <property type="evidence" value="ECO:0007669"/>
    <property type="project" value="InterPro"/>
</dbReference>
<dbReference type="GO" id="GO:0022625">
    <property type="term" value="C:cytosolic large ribosomal subunit"/>
    <property type="evidence" value="ECO:0007669"/>
    <property type="project" value="TreeGrafter"/>
</dbReference>
<feature type="compositionally biased region" description="Low complexity" evidence="4">
    <location>
        <begin position="106"/>
        <end position="120"/>
    </location>
</feature>
<dbReference type="Pfam" id="PF00428">
    <property type="entry name" value="Ribosomal_60s"/>
    <property type="match status" value="1"/>
</dbReference>
<dbReference type="GO" id="GO:0043021">
    <property type="term" value="F:ribonucleoprotein complex binding"/>
    <property type="evidence" value="ECO:0007669"/>
    <property type="project" value="TreeGrafter"/>
</dbReference>
<dbReference type="EMBL" id="VLTO01000012">
    <property type="protein sequence ID" value="KAA0175721.1"/>
    <property type="molecule type" value="Genomic_DNA"/>
</dbReference>
<keyword evidence="2" id="KW-0689">Ribosomal protein</keyword>
<dbReference type="PANTHER" id="PTHR45696">
    <property type="entry name" value="60S ACIDIC RIBOSOMAL PROTEIN P1"/>
    <property type="match status" value="1"/>
</dbReference>
<dbReference type="InterPro" id="IPR027534">
    <property type="entry name" value="Ribosomal_P1/P2"/>
</dbReference>
<gene>
    <name evidence="5" type="ORF">FNF27_02807</name>
</gene>
<comment type="similarity">
    <text evidence="1">Belongs to the eukaryotic ribosomal protein P1/P2 family.</text>
</comment>
<dbReference type="HAMAP" id="MF_01478">
    <property type="entry name" value="Ribosomal_L12_arch"/>
    <property type="match status" value="1"/>
</dbReference>
<evidence type="ECO:0000313" key="6">
    <source>
        <dbReference type="Proteomes" id="UP000322899"/>
    </source>
</evidence>
<dbReference type="FunFam" id="1.10.10.1410:FF:000002">
    <property type="entry name" value="60S acidic ribosomal protein P2"/>
    <property type="match status" value="1"/>
</dbReference>
<feature type="region of interest" description="Disordered" evidence="4">
    <location>
        <begin position="87"/>
        <end position="120"/>
    </location>
</feature>
<dbReference type="Gene3D" id="1.10.10.1410">
    <property type="match status" value="1"/>
</dbReference>
<dbReference type="InterPro" id="IPR038716">
    <property type="entry name" value="P1/P2_N_sf"/>
</dbReference>
<name>A0A5A8EIW7_CAFRO</name>
<dbReference type="AlphaFoldDB" id="A0A5A8EIW7"/>
<evidence type="ECO:0000256" key="4">
    <source>
        <dbReference type="SAM" id="MobiDB-lite"/>
    </source>
</evidence>
<evidence type="ECO:0000256" key="1">
    <source>
        <dbReference type="ARBA" id="ARBA00005436"/>
    </source>
</evidence>
<dbReference type="Proteomes" id="UP000322899">
    <property type="component" value="Unassembled WGS sequence"/>
</dbReference>
<protein>
    <recommendedName>
        <fullName evidence="7">60S acidic ribosomal protein P1</fullName>
    </recommendedName>
</protein>
<organism evidence="5 6">
    <name type="scientific">Cafeteria roenbergensis</name>
    <name type="common">Marine flagellate</name>
    <dbReference type="NCBI Taxonomy" id="33653"/>
    <lineage>
        <taxon>Eukaryota</taxon>
        <taxon>Sar</taxon>
        <taxon>Stramenopiles</taxon>
        <taxon>Bigyra</taxon>
        <taxon>Opalozoa</taxon>
        <taxon>Bicosoecida</taxon>
        <taxon>Cafeteriaceae</taxon>
        <taxon>Cafeteria</taxon>
    </lineage>
</organism>
<accession>A0A5A8EIW7</accession>
<evidence type="ECO:0000313" key="5">
    <source>
        <dbReference type="EMBL" id="KAA0175721.1"/>
    </source>
</evidence>